<name>A0A2R5EX03_9BACL</name>
<protein>
    <submittedName>
        <fullName evidence="1">Uncharacterized protein</fullName>
    </submittedName>
</protein>
<evidence type="ECO:0000313" key="1">
    <source>
        <dbReference type="EMBL" id="GBG10665.1"/>
    </source>
</evidence>
<comment type="caution">
    <text evidence="1">The sequence shown here is derived from an EMBL/GenBank/DDBJ whole genome shotgun (WGS) entry which is preliminary data.</text>
</comment>
<dbReference type="Proteomes" id="UP000245202">
    <property type="component" value="Unassembled WGS sequence"/>
</dbReference>
<proteinExistence type="predicted"/>
<accession>A0A2R5EX03</accession>
<gene>
    <name evidence="1" type="ORF">PAT3040_05417</name>
</gene>
<organism evidence="1 2">
    <name type="scientific">Paenibacillus agaridevorans</name>
    <dbReference type="NCBI Taxonomy" id="171404"/>
    <lineage>
        <taxon>Bacteria</taxon>
        <taxon>Bacillati</taxon>
        <taxon>Bacillota</taxon>
        <taxon>Bacilli</taxon>
        <taxon>Bacillales</taxon>
        <taxon>Paenibacillaceae</taxon>
        <taxon>Paenibacillus</taxon>
    </lineage>
</organism>
<keyword evidence="2" id="KW-1185">Reference proteome</keyword>
<evidence type="ECO:0000313" key="2">
    <source>
        <dbReference type="Proteomes" id="UP000245202"/>
    </source>
</evidence>
<dbReference type="EMBL" id="BDQX01000339">
    <property type="protein sequence ID" value="GBG10665.1"/>
    <property type="molecule type" value="Genomic_DNA"/>
</dbReference>
<reference evidence="1 2" key="1">
    <citation type="submission" date="2017-08" db="EMBL/GenBank/DDBJ databases">
        <title>Substantial Increase in Enzyme Production by Combined Drug-Resistance Mutations in Paenibacillus agaridevorans.</title>
        <authorList>
            <person name="Tanaka Y."/>
            <person name="Funane K."/>
            <person name="Hosaka T."/>
            <person name="Shiwa Y."/>
            <person name="Fujita N."/>
            <person name="Miyazaki T."/>
            <person name="Yoshikawa H."/>
            <person name="Murakami K."/>
            <person name="Kasahara K."/>
            <person name="Inaoka T."/>
            <person name="Hiraga Y."/>
            <person name="Ochi K."/>
        </authorList>
    </citation>
    <scope>NUCLEOTIDE SEQUENCE [LARGE SCALE GENOMIC DNA]</scope>
    <source>
        <strain evidence="1 2">T-3040</strain>
    </source>
</reference>
<dbReference type="AlphaFoldDB" id="A0A2R5EX03"/>
<sequence>MSFTSIIETVESNSFSLFDHNRIYKLENSETISHQYQSQRQPKPAAIVAIVGTKCARTGVKTGWIQGHSG</sequence>